<evidence type="ECO:0000256" key="5">
    <source>
        <dbReference type="SAM" id="MobiDB-lite"/>
    </source>
</evidence>
<sequence>MSKHSHSKQGSGKQSDTDSQVRLDKWLWAARFFKTRSAAKEAVEGGKVHYQGQRAKCSRTVEIGAKLVIRQGFDEKTVIVMAISGQRRGAPEAQLLYQETEESIKSREEHAAVRKIMRGNGAPDHRPNKKERRKIIQFKDR</sequence>
<dbReference type="Proteomes" id="UP000760472">
    <property type="component" value="Unassembled WGS sequence"/>
</dbReference>
<reference evidence="7 8" key="1">
    <citation type="submission" date="2021-02" db="EMBL/GenBank/DDBJ databases">
        <title>A novel species of genus Amphritea isolated from a fishpond in China.</title>
        <authorList>
            <person name="Lu H."/>
        </authorList>
    </citation>
    <scope>NUCLEOTIDE SEQUENCE [LARGE SCALE GENOMIC DNA]</scope>
    <source>
        <strain evidence="7 8">RP18W</strain>
    </source>
</reference>
<keyword evidence="2 4" id="KW-0694">RNA-binding</keyword>
<feature type="region of interest" description="Disordered" evidence="5">
    <location>
        <begin position="116"/>
        <end position="141"/>
    </location>
</feature>
<dbReference type="SUPFAM" id="SSF55174">
    <property type="entry name" value="Alpha-L RNA-binding motif"/>
    <property type="match status" value="1"/>
</dbReference>
<comment type="caution">
    <text evidence="7">The sequence shown here is derived from an EMBL/GenBank/DDBJ whole genome shotgun (WGS) entry which is preliminary data.</text>
</comment>
<dbReference type="CDD" id="cd00165">
    <property type="entry name" value="S4"/>
    <property type="match status" value="1"/>
</dbReference>
<dbReference type="SMART" id="SM00363">
    <property type="entry name" value="S4"/>
    <property type="match status" value="1"/>
</dbReference>
<dbReference type="PIRSF" id="PIRSF016821">
    <property type="entry name" value="HSP15"/>
    <property type="match status" value="1"/>
</dbReference>
<dbReference type="InterPro" id="IPR002942">
    <property type="entry name" value="S4_RNA-bd"/>
</dbReference>
<evidence type="ECO:0000256" key="3">
    <source>
        <dbReference type="ARBA" id="ARBA00023125"/>
    </source>
</evidence>
<keyword evidence="8" id="KW-1185">Reference proteome</keyword>
<gene>
    <name evidence="7" type="primary">hslR</name>
    <name evidence="7" type="ORF">JW498_14005</name>
</gene>
<name>A0ABS2WA26_9GAMM</name>
<feature type="compositionally biased region" description="Basic residues" evidence="5">
    <location>
        <begin position="127"/>
        <end position="141"/>
    </location>
</feature>
<dbReference type="InterPro" id="IPR025708">
    <property type="entry name" value="HSP15"/>
</dbReference>
<keyword evidence="3 4" id="KW-0238">DNA-binding</keyword>
<proteinExistence type="inferred from homology"/>
<accession>A0ABS2WA26</accession>
<evidence type="ECO:0000313" key="7">
    <source>
        <dbReference type="EMBL" id="MBN0988481.1"/>
    </source>
</evidence>
<keyword evidence="7" id="KW-0346">Stress response</keyword>
<dbReference type="RefSeq" id="WP_205211366.1">
    <property type="nucleotide sequence ID" value="NZ_JAFFZO010000025.1"/>
</dbReference>
<evidence type="ECO:0000256" key="4">
    <source>
        <dbReference type="PIRNR" id="PIRNR016821"/>
    </source>
</evidence>
<evidence type="ECO:0000313" key="8">
    <source>
        <dbReference type="Proteomes" id="UP000760472"/>
    </source>
</evidence>
<evidence type="ECO:0000256" key="1">
    <source>
        <dbReference type="ARBA" id="ARBA00008396"/>
    </source>
</evidence>
<dbReference type="Gene3D" id="3.10.290.10">
    <property type="entry name" value="RNA-binding S4 domain"/>
    <property type="match status" value="1"/>
</dbReference>
<dbReference type="NCBIfam" id="NF007673">
    <property type="entry name" value="PRK10348.1"/>
    <property type="match status" value="1"/>
</dbReference>
<dbReference type="Pfam" id="PF01479">
    <property type="entry name" value="S4"/>
    <property type="match status" value="1"/>
</dbReference>
<comment type="similarity">
    <text evidence="1 4">Belongs to the HSP15 family.</text>
</comment>
<dbReference type="PROSITE" id="PS50889">
    <property type="entry name" value="S4"/>
    <property type="match status" value="1"/>
</dbReference>
<dbReference type="EMBL" id="JAFFZP010000022">
    <property type="protein sequence ID" value="MBN0988481.1"/>
    <property type="molecule type" value="Genomic_DNA"/>
</dbReference>
<evidence type="ECO:0000259" key="6">
    <source>
        <dbReference type="SMART" id="SM00363"/>
    </source>
</evidence>
<protein>
    <recommendedName>
        <fullName evidence="4">Heat shock protein 15</fullName>
    </recommendedName>
</protein>
<organism evidence="7 8">
    <name type="scientific">Amphritea pacifica</name>
    <dbReference type="NCBI Taxonomy" id="2811233"/>
    <lineage>
        <taxon>Bacteria</taxon>
        <taxon>Pseudomonadati</taxon>
        <taxon>Pseudomonadota</taxon>
        <taxon>Gammaproteobacteria</taxon>
        <taxon>Oceanospirillales</taxon>
        <taxon>Oceanospirillaceae</taxon>
        <taxon>Amphritea</taxon>
    </lineage>
</organism>
<dbReference type="InterPro" id="IPR036986">
    <property type="entry name" value="S4_RNA-bd_sf"/>
</dbReference>
<feature type="domain" description="RNA-binding S4" evidence="6">
    <location>
        <begin position="21"/>
        <end position="84"/>
    </location>
</feature>
<evidence type="ECO:0000256" key="2">
    <source>
        <dbReference type="ARBA" id="ARBA00022884"/>
    </source>
</evidence>